<dbReference type="Proteomes" id="UP000694402">
    <property type="component" value="Unassembled WGS sequence"/>
</dbReference>
<dbReference type="CDD" id="cd12632">
    <property type="entry name" value="RRM1_CELF3_4_5_6"/>
    <property type="match status" value="1"/>
</dbReference>
<dbReference type="AlphaFoldDB" id="A0AAZ3P930"/>
<comment type="similarity">
    <text evidence="3">Belongs to the CELF/BRUNOL family.</text>
</comment>
<evidence type="ECO:0000256" key="7">
    <source>
        <dbReference type="ARBA" id="ARBA00022884"/>
    </source>
</evidence>
<evidence type="ECO:0000256" key="9">
    <source>
        <dbReference type="PROSITE-ProRule" id="PRU00176"/>
    </source>
</evidence>
<dbReference type="FunFam" id="3.30.70.330:FF:000010">
    <property type="entry name" value="CUGBP Elav-like family member 4 isoform 3"/>
    <property type="match status" value="1"/>
</dbReference>
<feature type="domain" description="RRM" evidence="10">
    <location>
        <begin position="40"/>
        <end position="121"/>
    </location>
</feature>
<dbReference type="CDD" id="cd12635">
    <property type="entry name" value="RRM2_CELF3_4_5_6"/>
    <property type="match status" value="1"/>
</dbReference>
<organism evidence="11 12">
    <name type="scientific">Oncorhynchus tshawytscha</name>
    <name type="common">Chinook salmon</name>
    <name type="synonym">Salmo tshawytscha</name>
    <dbReference type="NCBI Taxonomy" id="74940"/>
    <lineage>
        <taxon>Eukaryota</taxon>
        <taxon>Metazoa</taxon>
        <taxon>Chordata</taxon>
        <taxon>Craniata</taxon>
        <taxon>Vertebrata</taxon>
        <taxon>Euteleostomi</taxon>
        <taxon>Actinopterygii</taxon>
        <taxon>Neopterygii</taxon>
        <taxon>Teleostei</taxon>
        <taxon>Protacanthopterygii</taxon>
        <taxon>Salmoniformes</taxon>
        <taxon>Salmonidae</taxon>
        <taxon>Salmoninae</taxon>
        <taxon>Oncorhynchus</taxon>
    </lineage>
</organism>
<keyword evidence="5" id="KW-0507">mRNA processing</keyword>
<dbReference type="InterPro" id="IPR035979">
    <property type="entry name" value="RBD_domain_sf"/>
</dbReference>
<evidence type="ECO:0000256" key="4">
    <source>
        <dbReference type="ARBA" id="ARBA00022490"/>
    </source>
</evidence>
<dbReference type="PROSITE" id="PS50102">
    <property type="entry name" value="RRM"/>
    <property type="match status" value="3"/>
</dbReference>
<evidence type="ECO:0000259" key="10">
    <source>
        <dbReference type="PROSITE" id="PS50102"/>
    </source>
</evidence>
<dbReference type="SUPFAM" id="SSF54928">
    <property type="entry name" value="RNA-binding domain, RBD"/>
    <property type="match status" value="2"/>
</dbReference>
<evidence type="ECO:0000256" key="3">
    <source>
        <dbReference type="ARBA" id="ARBA00009621"/>
    </source>
</evidence>
<evidence type="ECO:0000256" key="2">
    <source>
        <dbReference type="ARBA" id="ARBA00004496"/>
    </source>
</evidence>
<dbReference type="Ensembl" id="ENSOTST00005116197.1">
    <property type="protein sequence ID" value="ENSOTSP00005113010.1"/>
    <property type="gene ID" value="ENSOTSG00005022337.2"/>
</dbReference>
<evidence type="ECO:0000313" key="11">
    <source>
        <dbReference type="Ensembl" id="ENSOTSP00005113010.1"/>
    </source>
</evidence>
<dbReference type="SMART" id="SM00360">
    <property type="entry name" value="RRM"/>
    <property type="match status" value="3"/>
</dbReference>
<evidence type="ECO:0000256" key="8">
    <source>
        <dbReference type="ARBA" id="ARBA00023242"/>
    </source>
</evidence>
<evidence type="ECO:0000313" key="12">
    <source>
        <dbReference type="Proteomes" id="UP000694402"/>
    </source>
</evidence>
<dbReference type="Gene3D" id="3.30.70.330">
    <property type="match status" value="3"/>
</dbReference>
<protein>
    <recommendedName>
        <fullName evidence="10">RRM domain-containing protein</fullName>
    </recommendedName>
</protein>
<keyword evidence="4" id="KW-0963">Cytoplasm</keyword>
<dbReference type="InterPro" id="IPR012677">
    <property type="entry name" value="Nucleotide-bd_a/b_plait_sf"/>
</dbReference>
<evidence type="ECO:0000256" key="1">
    <source>
        <dbReference type="ARBA" id="ARBA00004123"/>
    </source>
</evidence>
<reference evidence="11" key="3">
    <citation type="submission" date="2025-09" db="UniProtKB">
        <authorList>
            <consortium name="Ensembl"/>
        </authorList>
    </citation>
    <scope>IDENTIFICATION</scope>
</reference>
<proteinExistence type="inferred from homology"/>
<evidence type="ECO:0000256" key="5">
    <source>
        <dbReference type="ARBA" id="ARBA00022664"/>
    </source>
</evidence>
<dbReference type="PANTHER" id="PTHR24012">
    <property type="entry name" value="RNA BINDING PROTEIN"/>
    <property type="match status" value="1"/>
</dbReference>
<dbReference type="GO" id="GO:0003723">
    <property type="term" value="F:RNA binding"/>
    <property type="evidence" value="ECO:0007669"/>
    <property type="project" value="UniProtKB-UniRule"/>
</dbReference>
<feature type="domain" description="RRM" evidence="10">
    <location>
        <begin position="128"/>
        <end position="208"/>
    </location>
</feature>
<keyword evidence="6" id="KW-0677">Repeat</keyword>
<dbReference type="GeneTree" id="ENSGT00940000158673"/>
<name>A0AAZ3P930_ONCTS</name>
<dbReference type="InterPro" id="IPR034648">
    <property type="entry name" value="CELF3/4/5/6_RRM1"/>
</dbReference>
<dbReference type="CDD" id="cd12639">
    <property type="entry name" value="RRM3_CELF3_4_5_6"/>
    <property type="match status" value="1"/>
</dbReference>
<keyword evidence="8" id="KW-0539">Nucleus</keyword>
<reference evidence="12" key="1">
    <citation type="journal article" date="2018" name="PLoS ONE">
        <title>Chinook salmon (Oncorhynchus tshawytscha) genome and transcriptome.</title>
        <authorList>
            <person name="Christensen K.A."/>
            <person name="Leong J.S."/>
            <person name="Sakhrani D."/>
            <person name="Biagi C.A."/>
            <person name="Minkley D.R."/>
            <person name="Withler R.E."/>
            <person name="Rondeau E.B."/>
            <person name="Koop B.F."/>
            <person name="Devlin R.H."/>
        </authorList>
    </citation>
    <scope>NUCLEOTIDE SEQUENCE [LARGE SCALE GENOMIC DNA]</scope>
</reference>
<dbReference type="GO" id="GO:0005737">
    <property type="term" value="C:cytoplasm"/>
    <property type="evidence" value="ECO:0007669"/>
    <property type="project" value="UniProtKB-SubCell"/>
</dbReference>
<dbReference type="Pfam" id="PF00076">
    <property type="entry name" value="RRM_1"/>
    <property type="match status" value="3"/>
</dbReference>
<dbReference type="FunFam" id="3.30.70.330:FF:000007">
    <property type="entry name" value="CUGBP Elav-like family member 4 isoform 3"/>
    <property type="match status" value="1"/>
</dbReference>
<dbReference type="FunFam" id="3.30.70.330:FF:000069">
    <property type="entry name" value="CUGBP Elav-like family member 5 isoform X1"/>
    <property type="match status" value="1"/>
</dbReference>
<dbReference type="GO" id="GO:0006397">
    <property type="term" value="P:mRNA processing"/>
    <property type="evidence" value="ECO:0007669"/>
    <property type="project" value="UniProtKB-KW"/>
</dbReference>
<accession>A0AAZ3P930</accession>
<gene>
    <name evidence="11" type="primary">CELF4</name>
</gene>
<evidence type="ECO:0000256" key="6">
    <source>
        <dbReference type="ARBA" id="ARBA00022737"/>
    </source>
</evidence>
<dbReference type="GO" id="GO:0005634">
    <property type="term" value="C:nucleus"/>
    <property type="evidence" value="ECO:0007669"/>
    <property type="project" value="UniProtKB-SubCell"/>
</dbReference>
<sequence length="430" mass="46869">MATLTNGQVDGTNGLVNGLSHSHSSAGCGGTIPMKDHDAIKLFIGQIPRNLDEKDLRPLFEEFGKIYELTVLKDRFTGMHKGCAFLTYCTRESALKAQNALHEQKTLPGMNRPIQVKPADSESRGEDRKLFVGMLNKQQSEDDVRCLFESFGSIEECTILRGPDGNSKGCAFVKYSSHAEAQAAISALHGSQTMPGASSSLVVKFADTDKERTIRRMQQMAGQMGIFNPMALQFGAYGAYAQVQQQQAALMASVGQGGYLSPMAAFAAAQMQHMATINGLPGGHMTPTSGEARGQGFNFSTCKAIILRYYQLSAAYPAAYGQISQAFPQPPPIIPQQQREGPEGCNLFIYHLPQEFGDGELMQMFLPFGNVISSKVFVDRATNQSKCFGFVSFDNPGSAQAAIQSMNGFQIGMKRLKVQLKRPKDANRPY</sequence>
<keyword evidence="7 9" id="KW-0694">RNA-binding</keyword>
<dbReference type="InterPro" id="IPR000504">
    <property type="entry name" value="RRM_dom"/>
</dbReference>
<comment type="subcellular location">
    <subcellularLocation>
        <location evidence="2">Cytoplasm</location>
    </subcellularLocation>
    <subcellularLocation>
        <location evidence="1">Nucleus</location>
    </subcellularLocation>
</comment>
<reference evidence="11" key="2">
    <citation type="submission" date="2025-08" db="UniProtKB">
        <authorList>
            <consortium name="Ensembl"/>
        </authorList>
    </citation>
    <scope>IDENTIFICATION</scope>
</reference>
<keyword evidence="12" id="KW-1185">Reference proteome</keyword>
<feature type="domain" description="RRM" evidence="10">
    <location>
        <begin position="345"/>
        <end position="423"/>
    </location>
</feature>